<evidence type="ECO:0000256" key="6">
    <source>
        <dbReference type="ARBA" id="ARBA00030806"/>
    </source>
</evidence>
<evidence type="ECO:0000256" key="2">
    <source>
        <dbReference type="ARBA" id="ARBA00009986"/>
    </source>
</evidence>
<dbReference type="InterPro" id="IPR016162">
    <property type="entry name" value="Ald_DH_N"/>
</dbReference>
<name>A0AAW1IVE7_POPJA</name>
<dbReference type="InterPro" id="IPR015590">
    <property type="entry name" value="Aldehyde_DH_dom"/>
</dbReference>
<protein>
    <recommendedName>
        <fullName evidence="4">Succinate-semialdehyde dehydrogenase, mitochondrial</fullName>
        <ecNumber evidence="3">1.2.1.24</ecNumber>
    </recommendedName>
    <alternativeName>
        <fullName evidence="6">NAD(+)-dependent succinic semialdehyde dehydrogenase</fullName>
    </alternativeName>
</protein>
<dbReference type="SUPFAM" id="SSF53720">
    <property type="entry name" value="ALDH-like"/>
    <property type="match status" value="1"/>
</dbReference>
<evidence type="ECO:0000256" key="7">
    <source>
        <dbReference type="PROSITE-ProRule" id="PRU10007"/>
    </source>
</evidence>
<dbReference type="InterPro" id="IPR050740">
    <property type="entry name" value="Aldehyde_DH_Superfamily"/>
</dbReference>
<evidence type="ECO:0000256" key="5">
    <source>
        <dbReference type="ARBA" id="ARBA00023002"/>
    </source>
</evidence>
<dbReference type="CDD" id="cd07103">
    <property type="entry name" value="ALDH_F5_SSADH_GabD"/>
    <property type="match status" value="1"/>
</dbReference>
<dbReference type="InterPro" id="IPR029510">
    <property type="entry name" value="Ald_DH_CS_GLU"/>
</dbReference>
<dbReference type="PANTHER" id="PTHR43353:SF5">
    <property type="entry name" value="SUCCINATE-SEMIALDEHYDE DEHYDROGENASE, MITOCHONDRIAL"/>
    <property type="match status" value="1"/>
</dbReference>
<sequence length="476" mass="51446">MRLLKDKAIINGEWVSAKSKATFDIRNPRNGEKIGAVPHMDATDTELAITAAYEAFQTWQDVTGDQRSALLKKWAEVVQANGEELCEILSAETGKSSGDAQMELTYLISGIEYFAEEAKRIQGEIVSSPVPGKKLLVERQPLGVVGLITPWNFPMMLGGKKIVTALAAGCTCVVKPPEDAPLSTLSIVQLAHDAGIPKGVINVVTCDRPNASEIGKALCESRLIAGMSFTGSTAVGKILYQQCGPHIKRISLELGGNSPYLVFDSANVDLAVQLAMVSKFIHCGQACIAANRFLVQEKVYEEFVSKLTEAIKTIKAGENLGPLMNANQFKRVCGFVEDARSKGAKIILGGQPAKNVGELFYQPTLITGVTTKMQVYTDEIFGPVAAIVKFKTEEEGVEMANDTEKGLGAYFFSQDVSQIFRVSKRIQSGCVWVNDTIFVPDAAPFGGIKESGIGKEGSHRGIDEFTYTKFICIGSL</sequence>
<keyword evidence="11" id="KW-1185">Reference proteome</keyword>
<comment type="pathway">
    <text evidence="1">Amino-acid degradation; 4-aminobutanoate degradation.</text>
</comment>
<dbReference type="AlphaFoldDB" id="A0AAW1IVE7"/>
<comment type="similarity">
    <text evidence="2 8">Belongs to the aldehyde dehydrogenase family.</text>
</comment>
<dbReference type="GO" id="GO:0009450">
    <property type="term" value="P:gamma-aminobutyric acid catabolic process"/>
    <property type="evidence" value="ECO:0007669"/>
    <property type="project" value="TreeGrafter"/>
</dbReference>
<accession>A0AAW1IVE7</accession>
<feature type="active site" evidence="7">
    <location>
        <position position="253"/>
    </location>
</feature>
<dbReference type="InterPro" id="IPR016163">
    <property type="entry name" value="Ald_DH_C"/>
</dbReference>
<evidence type="ECO:0000256" key="4">
    <source>
        <dbReference type="ARBA" id="ARBA00019842"/>
    </source>
</evidence>
<dbReference type="InterPro" id="IPR016161">
    <property type="entry name" value="Ald_DH/histidinol_DH"/>
</dbReference>
<dbReference type="PROSITE" id="PS00687">
    <property type="entry name" value="ALDEHYDE_DEHYDR_GLU"/>
    <property type="match status" value="1"/>
</dbReference>
<dbReference type="GO" id="GO:0005739">
    <property type="term" value="C:mitochondrion"/>
    <property type="evidence" value="ECO:0007669"/>
    <property type="project" value="TreeGrafter"/>
</dbReference>
<gene>
    <name evidence="10" type="ORF">QE152_g33850</name>
</gene>
<dbReference type="InterPro" id="IPR016160">
    <property type="entry name" value="Ald_DH_CS_CYS"/>
</dbReference>
<organism evidence="10 11">
    <name type="scientific">Popillia japonica</name>
    <name type="common">Japanese beetle</name>
    <dbReference type="NCBI Taxonomy" id="7064"/>
    <lineage>
        <taxon>Eukaryota</taxon>
        <taxon>Metazoa</taxon>
        <taxon>Ecdysozoa</taxon>
        <taxon>Arthropoda</taxon>
        <taxon>Hexapoda</taxon>
        <taxon>Insecta</taxon>
        <taxon>Pterygota</taxon>
        <taxon>Neoptera</taxon>
        <taxon>Endopterygota</taxon>
        <taxon>Coleoptera</taxon>
        <taxon>Polyphaga</taxon>
        <taxon>Scarabaeiformia</taxon>
        <taxon>Scarabaeidae</taxon>
        <taxon>Rutelinae</taxon>
        <taxon>Popillia</taxon>
    </lineage>
</organism>
<evidence type="ECO:0000259" key="9">
    <source>
        <dbReference type="Pfam" id="PF00171"/>
    </source>
</evidence>
<keyword evidence="5 8" id="KW-0560">Oxidoreductase</keyword>
<comment type="caution">
    <text evidence="10">The sequence shown here is derived from an EMBL/GenBank/DDBJ whole genome shotgun (WGS) entry which is preliminary data.</text>
</comment>
<dbReference type="EMBL" id="JASPKY010000527">
    <property type="protein sequence ID" value="KAK9693980.1"/>
    <property type="molecule type" value="Genomic_DNA"/>
</dbReference>
<dbReference type="Gene3D" id="3.40.309.10">
    <property type="entry name" value="Aldehyde Dehydrogenase, Chain A, domain 2"/>
    <property type="match status" value="1"/>
</dbReference>
<feature type="domain" description="Aldehyde dehydrogenase" evidence="9">
    <location>
        <begin position="14"/>
        <end position="471"/>
    </location>
</feature>
<dbReference type="FunFam" id="3.40.605.10:FF:000005">
    <property type="entry name" value="Succinate-semialdehyde dehydrogenase I"/>
    <property type="match status" value="1"/>
</dbReference>
<dbReference type="Pfam" id="PF00171">
    <property type="entry name" value="Aldedh"/>
    <property type="match status" value="1"/>
</dbReference>
<dbReference type="FunFam" id="3.40.309.10:FF:000004">
    <property type="entry name" value="Succinate-semialdehyde dehydrogenase I"/>
    <property type="match status" value="1"/>
</dbReference>
<proteinExistence type="inferred from homology"/>
<reference evidence="10 11" key="1">
    <citation type="journal article" date="2024" name="BMC Genomics">
        <title>De novo assembly and annotation of Popillia japonica's genome with initial clues to its potential as an invasive pest.</title>
        <authorList>
            <person name="Cucini C."/>
            <person name="Boschi S."/>
            <person name="Funari R."/>
            <person name="Cardaioli E."/>
            <person name="Iannotti N."/>
            <person name="Marturano G."/>
            <person name="Paoli F."/>
            <person name="Bruttini M."/>
            <person name="Carapelli A."/>
            <person name="Frati F."/>
            <person name="Nardi F."/>
        </authorList>
    </citation>
    <scope>NUCLEOTIDE SEQUENCE [LARGE SCALE GENOMIC DNA]</scope>
    <source>
        <strain evidence="10">DMR45628</strain>
    </source>
</reference>
<dbReference type="PANTHER" id="PTHR43353">
    <property type="entry name" value="SUCCINATE-SEMIALDEHYDE DEHYDROGENASE, MITOCHONDRIAL"/>
    <property type="match status" value="1"/>
</dbReference>
<dbReference type="Proteomes" id="UP001458880">
    <property type="component" value="Unassembled WGS sequence"/>
</dbReference>
<evidence type="ECO:0000256" key="3">
    <source>
        <dbReference type="ARBA" id="ARBA00013051"/>
    </source>
</evidence>
<dbReference type="GO" id="GO:0004777">
    <property type="term" value="F:succinate-semialdehyde dehydrogenase (NAD+) activity"/>
    <property type="evidence" value="ECO:0007669"/>
    <property type="project" value="UniProtKB-EC"/>
</dbReference>
<dbReference type="EC" id="1.2.1.24" evidence="3"/>
<dbReference type="PROSITE" id="PS00070">
    <property type="entry name" value="ALDEHYDE_DEHYDR_CYS"/>
    <property type="match status" value="1"/>
</dbReference>
<evidence type="ECO:0000256" key="1">
    <source>
        <dbReference type="ARBA" id="ARBA00005176"/>
    </source>
</evidence>
<evidence type="ECO:0000256" key="8">
    <source>
        <dbReference type="RuleBase" id="RU003345"/>
    </source>
</evidence>
<evidence type="ECO:0000313" key="10">
    <source>
        <dbReference type="EMBL" id="KAK9693980.1"/>
    </source>
</evidence>
<dbReference type="Gene3D" id="3.40.605.10">
    <property type="entry name" value="Aldehyde Dehydrogenase, Chain A, domain 1"/>
    <property type="match status" value="1"/>
</dbReference>
<evidence type="ECO:0000313" key="11">
    <source>
        <dbReference type="Proteomes" id="UP001458880"/>
    </source>
</evidence>